<accession>A0A831LU73</accession>
<dbReference type="EMBL" id="DSDO01000363">
    <property type="protein sequence ID" value="HDR47110.1"/>
    <property type="molecule type" value="Genomic_DNA"/>
</dbReference>
<comment type="caution">
    <text evidence="1">The sequence shown here is derived from an EMBL/GenBank/DDBJ whole genome shotgun (WGS) entry which is preliminary data.</text>
</comment>
<gene>
    <name evidence="1" type="ORF">ENN94_05345</name>
</gene>
<evidence type="ECO:0008006" key="2">
    <source>
        <dbReference type="Google" id="ProtNLM"/>
    </source>
</evidence>
<dbReference type="Proteomes" id="UP000886162">
    <property type="component" value="Unassembled WGS sequence"/>
</dbReference>
<sequence>MSYNSQSKKRPGYRHFSSYLVLVIIIAVLFTAAPSGAGGMMDVRESYEIAARQRGRSVVEALEEVDVFLKDNPDDVVATMYQGSLYTMRGGDSFLPWKKLYYLRKGVDLMDSAMERLAKARPHGRDPELEMLLVRAITNARIPRVFNRAGLARRDLASIFEHPGFSTLPERVRAEVLAWIALYAREDGEAKRAEDAIAEARDLDPTAAEAVWRGK</sequence>
<protein>
    <recommendedName>
        <fullName evidence="2">Tetratricopeptide repeat-like domain-containing protein</fullName>
    </recommendedName>
</protein>
<reference evidence="1" key="1">
    <citation type="journal article" date="2020" name="mSystems">
        <title>Genome- and Community-Level Interaction Insights into Carbon Utilization and Element Cycling Functions of Hydrothermarchaeota in Hydrothermal Sediment.</title>
        <authorList>
            <person name="Zhou Z."/>
            <person name="Liu Y."/>
            <person name="Xu W."/>
            <person name="Pan J."/>
            <person name="Luo Z.H."/>
            <person name="Li M."/>
        </authorList>
    </citation>
    <scope>NUCLEOTIDE SEQUENCE [LARGE SCALE GENOMIC DNA]</scope>
    <source>
        <strain evidence="1">SpSt-1220</strain>
    </source>
</reference>
<dbReference type="AlphaFoldDB" id="A0A831LU73"/>
<proteinExistence type="predicted"/>
<name>A0A831LU73_9BACT</name>
<evidence type="ECO:0000313" key="1">
    <source>
        <dbReference type="EMBL" id="HDR47110.1"/>
    </source>
</evidence>
<organism evidence="1">
    <name type="scientific">Geoalkalibacter subterraneus</name>
    <dbReference type="NCBI Taxonomy" id="483547"/>
    <lineage>
        <taxon>Bacteria</taxon>
        <taxon>Pseudomonadati</taxon>
        <taxon>Thermodesulfobacteriota</taxon>
        <taxon>Desulfuromonadia</taxon>
        <taxon>Desulfuromonadales</taxon>
        <taxon>Geoalkalibacteraceae</taxon>
        <taxon>Geoalkalibacter</taxon>
    </lineage>
</organism>